<dbReference type="EMBL" id="CP124855">
    <property type="protein sequence ID" value="WHF51350.1"/>
    <property type="molecule type" value="Genomic_DNA"/>
</dbReference>
<keyword evidence="4" id="KW-1185">Reference proteome</keyword>
<feature type="chain" id="PRO_5045269108" description="DUF3300 domain-containing protein" evidence="2">
    <location>
        <begin position="24"/>
        <end position="174"/>
    </location>
</feature>
<dbReference type="Proteomes" id="UP001241656">
    <property type="component" value="Chromosome"/>
</dbReference>
<evidence type="ECO:0000256" key="1">
    <source>
        <dbReference type="SAM" id="MobiDB-lite"/>
    </source>
</evidence>
<feature type="compositionally biased region" description="Basic residues" evidence="1">
    <location>
        <begin position="165"/>
        <end position="174"/>
    </location>
</feature>
<organism evidence="3 4">
    <name type="scientific">Chryseobacterium gotjawalense</name>
    <dbReference type="NCBI Taxonomy" id="3042315"/>
    <lineage>
        <taxon>Bacteria</taxon>
        <taxon>Pseudomonadati</taxon>
        <taxon>Bacteroidota</taxon>
        <taxon>Flavobacteriia</taxon>
        <taxon>Flavobacteriales</taxon>
        <taxon>Weeksellaceae</taxon>
        <taxon>Chryseobacterium group</taxon>
        <taxon>Chryseobacterium</taxon>
    </lineage>
</organism>
<evidence type="ECO:0000256" key="2">
    <source>
        <dbReference type="SAM" id="SignalP"/>
    </source>
</evidence>
<protein>
    <recommendedName>
        <fullName evidence="5">DUF3300 domain-containing protein</fullName>
    </recommendedName>
</protein>
<evidence type="ECO:0008006" key="5">
    <source>
        <dbReference type="Google" id="ProtNLM"/>
    </source>
</evidence>
<reference evidence="3 4" key="1">
    <citation type="submission" date="2023-05" db="EMBL/GenBank/DDBJ databases">
        <title>Genomic insight into Chryseobacterium sp. wdc7 isolated forest soil (Gotjawal).</title>
        <authorList>
            <person name="Park S.-J."/>
        </authorList>
    </citation>
    <scope>NUCLEOTIDE SEQUENCE [LARGE SCALE GENOMIC DNA]</scope>
    <source>
        <strain evidence="4">wdc7</strain>
    </source>
</reference>
<evidence type="ECO:0000313" key="3">
    <source>
        <dbReference type="EMBL" id="WHF51350.1"/>
    </source>
</evidence>
<feature type="compositionally biased region" description="Basic residues" evidence="1">
    <location>
        <begin position="146"/>
        <end position="155"/>
    </location>
</feature>
<dbReference type="RefSeq" id="WP_282904699.1">
    <property type="nucleotide sequence ID" value="NZ_CP124855.1"/>
</dbReference>
<evidence type="ECO:0000313" key="4">
    <source>
        <dbReference type="Proteomes" id="UP001241656"/>
    </source>
</evidence>
<proteinExistence type="predicted"/>
<keyword evidence="2" id="KW-0732">Signal</keyword>
<feature type="region of interest" description="Disordered" evidence="1">
    <location>
        <begin position="139"/>
        <end position="174"/>
    </location>
</feature>
<name>A0ABY8RBK6_9FLAO</name>
<accession>A0ABY8RBK6</accession>
<sequence length="174" mass="20369">MKKLITVLSLGAFALGYSQSASYSDYQRSITDVNWETVAANLLLNPQQKSDLFSLNNQYTDYNSWNNKYGNNPDQWRTDRYSSIQRIMGQDKYVKFKNKYYKGQNPVAVYNRNKNNHKKAQVKKYSNIKNNKELRFTNEHNPNRTYKYKNGKQSHGKANVNHHNNGNKHGKGHK</sequence>
<feature type="signal peptide" evidence="2">
    <location>
        <begin position="1"/>
        <end position="23"/>
    </location>
</feature>
<gene>
    <name evidence="3" type="ORF">QGN23_13085</name>
</gene>